<gene>
    <name evidence="1" type="ORF">B0I26_12533</name>
</gene>
<name>A0A327Y1K8_9BACL</name>
<accession>A0A327Y1K8</accession>
<dbReference type="SUPFAM" id="SSF143011">
    <property type="entry name" value="RelE-like"/>
    <property type="match status" value="1"/>
</dbReference>
<dbReference type="AlphaFoldDB" id="A0A327Y1K8"/>
<comment type="caution">
    <text evidence="1">The sequence shown here is derived from an EMBL/GenBank/DDBJ whole genome shotgun (WGS) entry which is preliminary data.</text>
</comment>
<organism evidence="1 2">
    <name type="scientific">Paranoxybacillus vitaminiphilus</name>
    <dbReference type="NCBI Taxonomy" id="581036"/>
    <lineage>
        <taxon>Bacteria</taxon>
        <taxon>Bacillati</taxon>
        <taxon>Bacillota</taxon>
        <taxon>Bacilli</taxon>
        <taxon>Bacillales</taxon>
        <taxon>Anoxybacillaceae</taxon>
        <taxon>Paranoxybacillus</taxon>
    </lineage>
</organism>
<dbReference type="Gene3D" id="3.30.2310.20">
    <property type="entry name" value="RelE-like"/>
    <property type="match status" value="1"/>
</dbReference>
<dbReference type="EMBL" id="QLMH01000025">
    <property type="protein sequence ID" value="RAK15098.1"/>
    <property type="molecule type" value="Genomic_DNA"/>
</dbReference>
<proteinExistence type="predicted"/>
<dbReference type="RefSeq" id="WP_111646510.1">
    <property type="nucleotide sequence ID" value="NZ_QLMH01000025.1"/>
</dbReference>
<evidence type="ECO:0000313" key="2">
    <source>
        <dbReference type="Proteomes" id="UP000248555"/>
    </source>
</evidence>
<dbReference type="InterPro" id="IPR035093">
    <property type="entry name" value="RelE/ParE_toxin_dom_sf"/>
</dbReference>
<keyword evidence="2" id="KW-1185">Reference proteome</keyword>
<dbReference type="OrthoDB" id="2883378at2"/>
<sequence length="131" mass="15473">MKDIQKEIEKLNEYLLRFHTQVFFSRNSLQDFKSYSKGQRKQILALIVKQAMKGAMLKPKGNGNQLHPPLHQFAKIKPKSMSLRVIYRLVEKDEIVEMQIIAIGPRDRNEVYEMAKSRIHLFFEEIQQRGT</sequence>
<protein>
    <submittedName>
        <fullName evidence="1">mRNA interferase RelE/StbE</fullName>
    </submittedName>
</protein>
<reference evidence="1 2" key="1">
    <citation type="submission" date="2018-06" db="EMBL/GenBank/DDBJ databases">
        <title>Genomic Encyclopedia of Type Strains, Phase III (KMG-III): the genomes of soil and plant-associated and newly described type strains.</title>
        <authorList>
            <person name="Whitman W."/>
        </authorList>
    </citation>
    <scope>NUCLEOTIDE SEQUENCE [LARGE SCALE GENOMIC DNA]</scope>
    <source>
        <strain evidence="1 2">CGMCC 1.8979</strain>
    </source>
</reference>
<dbReference type="Proteomes" id="UP000248555">
    <property type="component" value="Unassembled WGS sequence"/>
</dbReference>
<evidence type="ECO:0000313" key="1">
    <source>
        <dbReference type="EMBL" id="RAK15098.1"/>
    </source>
</evidence>